<feature type="chain" id="PRO_5045591741" evidence="1">
    <location>
        <begin position="24"/>
        <end position="165"/>
    </location>
</feature>
<keyword evidence="3" id="KW-1185">Reference proteome</keyword>
<dbReference type="Proteomes" id="UP001156694">
    <property type="component" value="Unassembled WGS sequence"/>
</dbReference>
<protein>
    <submittedName>
        <fullName evidence="2">Uncharacterized protein</fullName>
    </submittedName>
</protein>
<evidence type="ECO:0000313" key="3">
    <source>
        <dbReference type="Proteomes" id="UP001156694"/>
    </source>
</evidence>
<name>A0ABQ5VS30_9RHOB</name>
<gene>
    <name evidence="2" type="ORF">GCM10007939_02320</name>
</gene>
<dbReference type="RefSeq" id="WP_284375366.1">
    <property type="nucleotide sequence ID" value="NZ_BSNN01000002.1"/>
</dbReference>
<accession>A0ABQ5VS30</accession>
<evidence type="ECO:0000256" key="1">
    <source>
        <dbReference type="SAM" id="SignalP"/>
    </source>
</evidence>
<reference evidence="3" key="1">
    <citation type="journal article" date="2019" name="Int. J. Syst. Evol. Microbiol.">
        <title>The Global Catalogue of Microorganisms (GCM) 10K type strain sequencing project: providing services to taxonomists for standard genome sequencing and annotation.</title>
        <authorList>
            <consortium name="The Broad Institute Genomics Platform"/>
            <consortium name="The Broad Institute Genome Sequencing Center for Infectious Disease"/>
            <person name="Wu L."/>
            <person name="Ma J."/>
        </authorList>
    </citation>
    <scope>NUCLEOTIDE SEQUENCE [LARGE SCALE GENOMIC DNA]</scope>
    <source>
        <strain evidence="3">NBRC 110140</strain>
    </source>
</reference>
<sequence length="165" mass="18335">MLGYLKQTLIVALFAAGASPITAQESVETQDVFFAHYVTSIAQECISAIETRQLNTTQLISYGYSKRKRTYVRDVFPVGAAGSTPAKIDVNFKNPRSGCRIEISPHEFDTTVLLRNLNETLYARGYKPFSGAGTAHLVFFKEQSKLGVAFRKISSGTRIEFSKLR</sequence>
<feature type="signal peptide" evidence="1">
    <location>
        <begin position="1"/>
        <end position="23"/>
    </location>
</feature>
<proteinExistence type="predicted"/>
<keyword evidence="1" id="KW-0732">Signal</keyword>
<evidence type="ECO:0000313" key="2">
    <source>
        <dbReference type="EMBL" id="GLQ33949.1"/>
    </source>
</evidence>
<comment type="caution">
    <text evidence="2">The sequence shown here is derived from an EMBL/GenBank/DDBJ whole genome shotgun (WGS) entry which is preliminary data.</text>
</comment>
<organism evidence="2 3">
    <name type="scientific">Amylibacter marinus</name>
    <dbReference type="NCBI Taxonomy" id="1475483"/>
    <lineage>
        <taxon>Bacteria</taxon>
        <taxon>Pseudomonadati</taxon>
        <taxon>Pseudomonadota</taxon>
        <taxon>Alphaproteobacteria</taxon>
        <taxon>Rhodobacterales</taxon>
        <taxon>Paracoccaceae</taxon>
        <taxon>Amylibacter</taxon>
    </lineage>
</organism>
<dbReference type="EMBL" id="BSNN01000002">
    <property type="protein sequence ID" value="GLQ33949.1"/>
    <property type="molecule type" value="Genomic_DNA"/>
</dbReference>